<evidence type="ECO:0000256" key="4">
    <source>
        <dbReference type="ARBA" id="ARBA00022723"/>
    </source>
</evidence>
<dbReference type="InterPro" id="IPR013785">
    <property type="entry name" value="Aldolase_TIM"/>
</dbReference>
<feature type="binding site" evidence="12">
    <location>
        <position position="273"/>
    </location>
    <ligand>
        <name>[4Fe-4S] cluster</name>
        <dbReference type="ChEBI" id="CHEBI:49883"/>
        <label>2</label>
        <note>4Fe-4S-substrate</note>
    </ligand>
</feature>
<feature type="binding site" evidence="12">
    <location>
        <position position="97"/>
    </location>
    <ligand>
        <name>GTP</name>
        <dbReference type="ChEBI" id="CHEBI:37565"/>
    </ligand>
</feature>
<comment type="catalytic activity">
    <reaction evidence="11 12">
        <text>GTP + AH2 + S-adenosyl-L-methionine = (8S)-3',8-cyclo-7,8-dihydroguanosine 5'-triphosphate + 5'-deoxyadenosine + L-methionine + A + H(+)</text>
        <dbReference type="Rhea" id="RHEA:49576"/>
        <dbReference type="ChEBI" id="CHEBI:13193"/>
        <dbReference type="ChEBI" id="CHEBI:15378"/>
        <dbReference type="ChEBI" id="CHEBI:17319"/>
        <dbReference type="ChEBI" id="CHEBI:17499"/>
        <dbReference type="ChEBI" id="CHEBI:37565"/>
        <dbReference type="ChEBI" id="CHEBI:57844"/>
        <dbReference type="ChEBI" id="CHEBI:59789"/>
        <dbReference type="ChEBI" id="CHEBI:131766"/>
        <dbReference type="EC" id="4.1.99.22"/>
    </reaction>
</comment>
<dbReference type="Pfam" id="PF06463">
    <property type="entry name" value="Mob_synth_C"/>
    <property type="match status" value="1"/>
</dbReference>
<feature type="binding site" evidence="12">
    <location>
        <position position="256"/>
    </location>
    <ligand>
        <name>[4Fe-4S] cluster</name>
        <dbReference type="ChEBI" id="CHEBI:49883"/>
        <label>2</label>
        <note>4Fe-4S-substrate</note>
    </ligand>
</feature>
<feature type="binding site" evidence="12">
    <location>
        <position position="259"/>
    </location>
    <ligand>
        <name>[4Fe-4S] cluster</name>
        <dbReference type="ChEBI" id="CHEBI:49883"/>
        <label>2</label>
        <note>4Fe-4S-substrate</note>
    </ligand>
</feature>
<dbReference type="InterPro" id="IPR010505">
    <property type="entry name" value="MoaA_twitch"/>
</dbReference>
<dbReference type="InterPro" id="IPR040064">
    <property type="entry name" value="MoaA-like"/>
</dbReference>
<feature type="binding site" evidence="12">
    <location>
        <position position="66"/>
    </location>
    <ligand>
        <name>GTP</name>
        <dbReference type="ChEBI" id="CHEBI:37565"/>
    </ligand>
</feature>
<comment type="pathway">
    <text evidence="12">Cofactor biosynthesis; molybdopterin biosynthesis.</text>
</comment>
<evidence type="ECO:0000256" key="6">
    <source>
        <dbReference type="ARBA" id="ARBA00023004"/>
    </source>
</evidence>
<dbReference type="PANTHER" id="PTHR22960">
    <property type="entry name" value="MOLYBDOPTERIN COFACTOR SYNTHESIS PROTEIN A"/>
    <property type="match status" value="1"/>
</dbReference>
<dbReference type="PROSITE" id="PS51918">
    <property type="entry name" value="RADICAL_SAM"/>
    <property type="match status" value="1"/>
</dbReference>
<evidence type="ECO:0000256" key="3">
    <source>
        <dbReference type="ARBA" id="ARBA00022691"/>
    </source>
</evidence>
<dbReference type="InterPro" id="IPR050105">
    <property type="entry name" value="MoCo_biosynth_MoaA/MoaC"/>
</dbReference>
<dbReference type="PROSITE" id="PS01305">
    <property type="entry name" value="MOAA_NIFB_PQQE"/>
    <property type="match status" value="1"/>
</dbReference>
<dbReference type="InterPro" id="IPR000385">
    <property type="entry name" value="MoaA_NifB_PqqE_Fe-S-bd_CS"/>
</dbReference>
<dbReference type="HAMAP" id="MF_01225_B">
    <property type="entry name" value="MoaA_B"/>
    <property type="match status" value="1"/>
</dbReference>
<evidence type="ECO:0000256" key="2">
    <source>
        <dbReference type="ARBA" id="ARBA00022485"/>
    </source>
</evidence>
<dbReference type="InterPro" id="IPR058240">
    <property type="entry name" value="rSAM_sf"/>
</dbReference>
<evidence type="ECO:0000256" key="7">
    <source>
        <dbReference type="ARBA" id="ARBA00023014"/>
    </source>
</evidence>
<feature type="binding site" evidence="12">
    <location>
        <position position="158"/>
    </location>
    <ligand>
        <name>GTP</name>
        <dbReference type="ChEBI" id="CHEBI:37565"/>
    </ligand>
</feature>
<dbReference type="EMBL" id="CP036434">
    <property type="protein sequence ID" value="QDV07521.1"/>
    <property type="molecule type" value="Genomic_DNA"/>
</dbReference>
<keyword evidence="9 12" id="KW-0501">Molybdenum cofactor biosynthesis</keyword>
<feature type="domain" description="Radical SAM core" evidence="13">
    <location>
        <begin position="7"/>
        <end position="221"/>
    </location>
</feature>
<dbReference type="EC" id="4.1.99.22" evidence="1 12"/>
<name>A0A518ETV3_9BACT</name>
<keyword evidence="10 12" id="KW-0456">Lyase</keyword>
<sequence>MDPVRDQLARPLRSLRLSVTDRCNLRCGYCMPEESYTWLPRKDLLTLEEHAELVQALVPLGVRRVRLTGGEPLLRRNLSELVAGLARISDLEDLCLTTNAVFLEEAAQALKVAGLGRITISLDTLRRERFQHLTRRDDFDSTMAGIEAAAAAGFTGTKLNAVILRGENDDEIGDLLRFGQEHGIEVRFIEYMDVGGATRWTMDKVVPIGEILRQAAQAFGDPEPLEPDRTTAPADRFVLPNGQVFGVIASTTRPFCAGCDRARITADGRFFSCLYAREGTPLLQVLREEGPEAAAARVAATWSARNDRGAEKRLLAEQRGALAGAEELRGQPHLEMHTRGG</sequence>
<dbReference type="GO" id="GO:0046872">
    <property type="term" value="F:metal ion binding"/>
    <property type="evidence" value="ECO:0007669"/>
    <property type="project" value="UniProtKB-KW"/>
</dbReference>
<dbReference type="Pfam" id="PF04055">
    <property type="entry name" value="Radical_SAM"/>
    <property type="match status" value="1"/>
</dbReference>
<keyword evidence="4 12" id="KW-0479">Metal-binding</keyword>
<evidence type="ECO:0000256" key="12">
    <source>
        <dbReference type="HAMAP-Rule" id="MF_01225"/>
    </source>
</evidence>
<feature type="binding site" evidence="12">
    <location>
        <position position="121"/>
    </location>
    <ligand>
        <name>S-adenosyl-L-methionine</name>
        <dbReference type="ChEBI" id="CHEBI:59789"/>
    </ligand>
</feature>
<protein>
    <recommendedName>
        <fullName evidence="1 12">GTP 3',8-cyclase</fullName>
        <ecNumber evidence="1 12">4.1.99.22</ecNumber>
    </recommendedName>
    <alternativeName>
        <fullName evidence="12">Molybdenum cofactor biosynthesis protein A</fullName>
    </alternativeName>
</protein>
<dbReference type="Proteomes" id="UP000320390">
    <property type="component" value="Chromosome"/>
</dbReference>
<gene>
    <name evidence="14" type="primary">moaA_4</name>
    <name evidence="12" type="synonym">moaA</name>
    <name evidence="14" type="ORF">Poly30_30470</name>
</gene>
<keyword evidence="6 12" id="KW-0408">Iron</keyword>
<keyword evidence="5 12" id="KW-0547">Nucleotide-binding</keyword>
<evidence type="ECO:0000256" key="5">
    <source>
        <dbReference type="ARBA" id="ARBA00022741"/>
    </source>
</evidence>
<comment type="similarity">
    <text evidence="12">Belongs to the radical SAM superfamily. MoaA family.</text>
</comment>
<dbReference type="GO" id="GO:0005525">
    <property type="term" value="F:GTP binding"/>
    <property type="evidence" value="ECO:0007669"/>
    <property type="project" value="UniProtKB-UniRule"/>
</dbReference>
<dbReference type="OrthoDB" id="9763993at2"/>
<feature type="binding site" evidence="12">
    <location>
        <position position="192"/>
    </location>
    <ligand>
        <name>S-adenosyl-L-methionine</name>
        <dbReference type="ChEBI" id="CHEBI:59789"/>
    </ligand>
</feature>
<keyword evidence="15" id="KW-1185">Reference proteome</keyword>
<keyword evidence="2 12" id="KW-0004">4Fe-4S</keyword>
<dbReference type="SMART" id="SM00729">
    <property type="entry name" value="Elp3"/>
    <property type="match status" value="1"/>
</dbReference>
<dbReference type="GO" id="GO:1904047">
    <property type="term" value="F:S-adenosyl-L-methionine binding"/>
    <property type="evidence" value="ECO:0007669"/>
    <property type="project" value="UniProtKB-UniRule"/>
</dbReference>
<dbReference type="InterPro" id="IPR006638">
    <property type="entry name" value="Elp3/MiaA/NifB-like_rSAM"/>
</dbReference>
<dbReference type="GO" id="GO:0006777">
    <property type="term" value="P:Mo-molybdopterin cofactor biosynthetic process"/>
    <property type="evidence" value="ECO:0007669"/>
    <property type="project" value="UniProtKB-UniRule"/>
</dbReference>
<dbReference type="AlphaFoldDB" id="A0A518ETV3"/>
<feature type="binding site" evidence="12">
    <location>
        <position position="30"/>
    </location>
    <ligand>
        <name>[4Fe-4S] cluster</name>
        <dbReference type="ChEBI" id="CHEBI:49883"/>
        <label>1</label>
        <note>4Fe-4S-S-AdoMet</note>
    </ligand>
</feature>
<dbReference type="GO" id="GO:0051539">
    <property type="term" value="F:4 iron, 4 sulfur cluster binding"/>
    <property type="evidence" value="ECO:0007669"/>
    <property type="project" value="UniProtKB-UniRule"/>
</dbReference>
<evidence type="ECO:0000256" key="10">
    <source>
        <dbReference type="ARBA" id="ARBA00023239"/>
    </source>
</evidence>
<dbReference type="RefSeq" id="WP_145198625.1">
    <property type="nucleotide sequence ID" value="NZ_CP036434.1"/>
</dbReference>
<keyword evidence="8 12" id="KW-0342">GTP-binding</keyword>
<evidence type="ECO:0000256" key="9">
    <source>
        <dbReference type="ARBA" id="ARBA00023150"/>
    </source>
</evidence>
<feature type="binding site" evidence="12">
    <location>
        <position position="70"/>
    </location>
    <ligand>
        <name>S-adenosyl-L-methionine</name>
        <dbReference type="ChEBI" id="CHEBI:59789"/>
    </ligand>
</feature>
<dbReference type="SFLD" id="SFLDG01067">
    <property type="entry name" value="SPASM/twitch_domain_containing"/>
    <property type="match status" value="1"/>
</dbReference>
<comment type="cofactor">
    <cofactor evidence="12">
        <name>[4Fe-4S] cluster</name>
        <dbReference type="ChEBI" id="CHEBI:49883"/>
    </cofactor>
    <text evidence="12">Binds 2 [4Fe-4S] clusters. Binds 1 [4Fe-4S] cluster coordinated with 3 cysteines and an exchangeable S-adenosyl-L-methionine and 1 [4Fe-4S] cluster coordinated with 3 cysteines and the GTP-derived substrate.</text>
</comment>
<keyword evidence="7 12" id="KW-0411">Iron-sulfur</keyword>
<dbReference type="GO" id="GO:0061798">
    <property type="term" value="F:GTP 3',8'-cyclase activity"/>
    <property type="evidence" value="ECO:0007669"/>
    <property type="project" value="UniProtKB-UniRule"/>
</dbReference>
<dbReference type="NCBIfam" id="TIGR02666">
    <property type="entry name" value="moaA"/>
    <property type="match status" value="1"/>
</dbReference>
<feature type="binding site" evidence="12">
    <location>
        <position position="16"/>
    </location>
    <ligand>
        <name>GTP</name>
        <dbReference type="ChEBI" id="CHEBI:37565"/>
    </ligand>
</feature>
<feature type="binding site" evidence="12">
    <location>
        <position position="29"/>
    </location>
    <ligand>
        <name>S-adenosyl-L-methionine</name>
        <dbReference type="ChEBI" id="CHEBI:59789"/>
    </ligand>
</feature>
<evidence type="ECO:0000259" key="13">
    <source>
        <dbReference type="PROSITE" id="PS51918"/>
    </source>
</evidence>
<accession>A0A518ETV3</accession>
<dbReference type="SFLD" id="SFLDS00029">
    <property type="entry name" value="Radical_SAM"/>
    <property type="match status" value="1"/>
</dbReference>
<dbReference type="GO" id="GO:0061799">
    <property type="term" value="F:cyclic pyranopterin monophosphate synthase activity"/>
    <property type="evidence" value="ECO:0007669"/>
    <property type="project" value="TreeGrafter"/>
</dbReference>
<organism evidence="14 15">
    <name type="scientific">Saltatorellus ferox</name>
    <dbReference type="NCBI Taxonomy" id="2528018"/>
    <lineage>
        <taxon>Bacteria</taxon>
        <taxon>Pseudomonadati</taxon>
        <taxon>Planctomycetota</taxon>
        <taxon>Planctomycetia</taxon>
        <taxon>Planctomycetia incertae sedis</taxon>
        <taxon>Saltatorellus</taxon>
    </lineage>
</organism>
<proteinExistence type="inferred from homology"/>
<keyword evidence="3 12" id="KW-0949">S-adenosyl-L-methionine</keyword>
<evidence type="ECO:0000256" key="11">
    <source>
        <dbReference type="ARBA" id="ARBA00048697"/>
    </source>
</evidence>
<evidence type="ECO:0000313" key="14">
    <source>
        <dbReference type="EMBL" id="QDV07521.1"/>
    </source>
</evidence>
<dbReference type="SFLD" id="SFLDG01386">
    <property type="entry name" value="main_SPASM_domain-containing"/>
    <property type="match status" value="1"/>
</dbReference>
<feature type="binding site" evidence="12">
    <location>
        <position position="27"/>
    </location>
    <ligand>
        <name>[4Fe-4S] cluster</name>
        <dbReference type="ChEBI" id="CHEBI:49883"/>
        <label>1</label>
        <note>4Fe-4S-S-AdoMet</note>
    </ligand>
</feature>
<evidence type="ECO:0000256" key="8">
    <source>
        <dbReference type="ARBA" id="ARBA00023134"/>
    </source>
</evidence>
<feature type="binding site" evidence="12">
    <location>
        <position position="23"/>
    </location>
    <ligand>
        <name>[4Fe-4S] cluster</name>
        <dbReference type="ChEBI" id="CHEBI:49883"/>
        <label>1</label>
        <note>4Fe-4S-S-AdoMet</note>
    </ligand>
</feature>
<dbReference type="InterPro" id="IPR013483">
    <property type="entry name" value="MoaA"/>
</dbReference>
<evidence type="ECO:0000313" key="15">
    <source>
        <dbReference type="Proteomes" id="UP000320390"/>
    </source>
</evidence>
<dbReference type="CDD" id="cd01335">
    <property type="entry name" value="Radical_SAM"/>
    <property type="match status" value="1"/>
</dbReference>
<feature type="binding site" evidence="12">
    <location>
        <begin position="261"/>
        <end position="263"/>
    </location>
    <ligand>
        <name>GTP</name>
        <dbReference type="ChEBI" id="CHEBI:37565"/>
    </ligand>
</feature>
<comment type="subunit">
    <text evidence="12">Monomer and homodimer.</text>
</comment>
<dbReference type="InterPro" id="IPR007197">
    <property type="entry name" value="rSAM"/>
</dbReference>
<reference evidence="14 15" key="1">
    <citation type="submission" date="2019-02" db="EMBL/GenBank/DDBJ databases">
        <title>Deep-cultivation of Planctomycetes and their phenomic and genomic characterization uncovers novel biology.</title>
        <authorList>
            <person name="Wiegand S."/>
            <person name="Jogler M."/>
            <person name="Boedeker C."/>
            <person name="Pinto D."/>
            <person name="Vollmers J."/>
            <person name="Rivas-Marin E."/>
            <person name="Kohn T."/>
            <person name="Peeters S.H."/>
            <person name="Heuer A."/>
            <person name="Rast P."/>
            <person name="Oberbeckmann S."/>
            <person name="Bunk B."/>
            <person name="Jeske O."/>
            <person name="Meyerdierks A."/>
            <person name="Storesund J.E."/>
            <person name="Kallscheuer N."/>
            <person name="Luecker S."/>
            <person name="Lage O.M."/>
            <person name="Pohl T."/>
            <person name="Merkel B.J."/>
            <person name="Hornburger P."/>
            <person name="Mueller R.-W."/>
            <person name="Bruemmer F."/>
            <person name="Labrenz M."/>
            <person name="Spormann A.M."/>
            <person name="Op den Camp H."/>
            <person name="Overmann J."/>
            <person name="Amann R."/>
            <person name="Jetten M.S.M."/>
            <person name="Mascher T."/>
            <person name="Medema M.H."/>
            <person name="Devos D.P."/>
            <person name="Kaster A.-K."/>
            <person name="Ovreas L."/>
            <person name="Rohde M."/>
            <person name="Galperin M.Y."/>
            <person name="Jogler C."/>
        </authorList>
    </citation>
    <scope>NUCLEOTIDE SEQUENCE [LARGE SCALE GENOMIC DNA]</scope>
    <source>
        <strain evidence="14 15">Poly30</strain>
    </source>
</reference>
<dbReference type="PANTHER" id="PTHR22960:SF0">
    <property type="entry name" value="MOLYBDENUM COFACTOR BIOSYNTHESIS PROTEIN 1"/>
    <property type="match status" value="1"/>
</dbReference>
<evidence type="ECO:0000256" key="1">
    <source>
        <dbReference type="ARBA" id="ARBA00012167"/>
    </source>
</evidence>
<dbReference type="Gene3D" id="3.20.20.70">
    <property type="entry name" value="Aldolase class I"/>
    <property type="match status" value="1"/>
</dbReference>
<comment type="function">
    <text evidence="12">Catalyzes the cyclization of GTP to (8S)-3',8-cyclo-7,8-dihydroguanosine 5'-triphosphate.</text>
</comment>
<dbReference type="SUPFAM" id="SSF102114">
    <property type="entry name" value="Radical SAM enzymes"/>
    <property type="match status" value="1"/>
</dbReference>
<dbReference type="SFLD" id="SFLDG01383">
    <property type="entry name" value="cyclic_pyranopterin_phosphate"/>
    <property type="match status" value="1"/>
</dbReference>
<dbReference type="UniPathway" id="UPA00344"/>